<gene>
    <name evidence="1" type="ORF">GWK47_014110</name>
</gene>
<accession>A0A8J4Y0E8</accession>
<evidence type="ECO:0008006" key="3">
    <source>
        <dbReference type="Google" id="ProtNLM"/>
    </source>
</evidence>
<dbReference type="AlphaFoldDB" id="A0A8J4Y0E8"/>
<name>A0A8J4Y0E8_CHIOP</name>
<comment type="caution">
    <text evidence="1">The sequence shown here is derived from an EMBL/GenBank/DDBJ whole genome shotgun (WGS) entry which is preliminary data.</text>
</comment>
<evidence type="ECO:0000313" key="1">
    <source>
        <dbReference type="EMBL" id="KAG0714461.1"/>
    </source>
</evidence>
<dbReference type="EMBL" id="JACEEZ010020513">
    <property type="protein sequence ID" value="KAG0714461.1"/>
    <property type="molecule type" value="Genomic_DNA"/>
</dbReference>
<dbReference type="OrthoDB" id="412981at2759"/>
<dbReference type="Proteomes" id="UP000770661">
    <property type="component" value="Unassembled WGS sequence"/>
</dbReference>
<dbReference type="SUPFAM" id="SSF56219">
    <property type="entry name" value="DNase I-like"/>
    <property type="match status" value="1"/>
</dbReference>
<organism evidence="1 2">
    <name type="scientific">Chionoecetes opilio</name>
    <name type="common">Atlantic snow crab</name>
    <name type="synonym">Cancer opilio</name>
    <dbReference type="NCBI Taxonomy" id="41210"/>
    <lineage>
        <taxon>Eukaryota</taxon>
        <taxon>Metazoa</taxon>
        <taxon>Ecdysozoa</taxon>
        <taxon>Arthropoda</taxon>
        <taxon>Crustacea</taxon>
        <taxon>Multicrustacea</taxon>
        <taxon>Malacostraca</taxon>
        <taxon>Eumalacostraca</taxon>
        <taxon>Eucarida</taxon>
        <taxon>Decapoda</taxon>
        <taxon>Pleocyemata</taxon>
        <taxon>Brachyura</taxon>
        <taxon>Eubrachyura</taxon>
        <taxon>Majoidea</taxon>
        <taxon>Majidae</taxon>
        <taxon>Chionoecetes</taxon>
    </lineage>
</organism>
<reference evidence="1" key="1">
    <citation type="submission" date="2020-07" db="EMBL/GenBank/DDBJ databases">
        <title>The High-quality genome of the commercially important snow crab, Chionoecetes opilio.</title>
        <authorList>
            <person name="Jeong J.-H."/>
            <person name="Ryu S."/>
        </authorList>
    </citation>
    <scope>NUCLEOTIDE SEQUENCE</scope>
    <source>
        <strain evidence="1">MADBK_172401_WGS</strain>
        <tissue evidence="1">Digestive gland</tissue>
    </source>
</reference>
<dbReference type="InterPro" id="IPR036691">
    <property type="entry name" value="Endo/exonu/phosph_ase_sf"/>
</dbReference>
<sequence>MNVINLYVSSNCFGVTALPDPIFQGVMTLVVGDLNARHRSLESGGKINVNGTRLVQFLSDFPQARLMGSQEPTHIQGGRLDYACLVNHQGATGISNVISDLLSDHFAIGIRLPLTKRKVYYDRKRLSLPKDKVDHFISKISLWYDTYRPTCIDKFYRDMACAIETALCDNQRNQRATKQRYTRSRAKQYPYDKALQAHTRMLRVAHKKWVESGRDAATRDTLLETR</sequence>
<keyword evidence="2" id="KW-1185">Reference proteome</keyword>
<protein>
    <recommendedName>
        <fullName evidence="3">Endonuclease/exonuclease/phosphatase domain-containing protein</fullName>
    </recommendedName>
</protein>
<evidence type="ECO:0000313" key="2">
    <source>
        <dbReference type="Proteomes" id="UP000770661"/>
    </source>
</evidence>
<proteinExistence type="predicted"/>
<dbReference type="Gene3D" id="3.60.10.10">
    <property type="entry name" value="Endonuclease/exonuclease/phosphatase"/>
    <property type="match status" value="1"/>
</dbReference>